<dbReference type="AlphaFoldDB" id="A0A940P3P5"/>
<organism evidence="1 2">
    <name type="scientific">Vagococcus allomyrinae</name>
    <dbReference type="NCBI Taxonomy" id="2794353"/>
    <lineage>
        <taxon>Bacteria</taxon>
        <taxon>Bacillati</taxon>
        <taxon>Bacillota</taxon>
        <taxon>Bacilli</taxon>
        <taxon>Lactobacillales</taxon>
        <taxon>Enterococcaceae</taxon>
        <taxon>Vagococcus</taxon>
    </lineage>
</organism>
<reference evidence="1" key="1">
    <citation type="submission" date="2020-12" db="EMBL/GenBank/DDBJ databases">
        <title>Vagococcus allomyrinae sp. nov. and Enterococcus lavae sp. nov., isolated from the larvae of Allomyrina dichotoma.</title>
        <authorList>
            <person name="Lee S.D."/>
        </authorList>
    </citation>
    <scope>NUCLEOTIDE SEQUENCE</scope>
    <source>
        <strain evidence="1">BWB3-3</strain>
    </source>
</reference>
<dbReference type="EMBL" id="JAEEGA010000004">
    <property type="protein sequence ID" value="MBP1040882.1"/>
    <property type="molecule type" value="Genomic_DNA"/>
</dbReference>
<proteinExistence type="predicted"/>
<sequence length="91" mass="10034">MKTVLVASGTSQNKLKFATSFIDTYLNERGIAVKVVGESIYEVKLKEVEPTVIVVIGPHSFGEEYPVVNGMAFITKMGMEQCCDDILHHLS</sequence>
<dbReference type="RefSeq" id="WP_209526369.1">
    <property type="nucleotide sequence ID" value="NZ_JAEEGA010000004.1"/>
</dbReference>
<accession>A0A940P3P5</accession>
<keyword evidence="2" id="KW-1185">Reference proteome</keyword>
<dbReference type="Proteomes" id="UP000674938">
    <property type="component" value="Unassembled WGS sequence"/>
</dbReference>
<evidence type="ECO:0000313" key="1">
    <source>
        <dbReference type="EMBL" id="MBP1040882.1"/>
    </source>
</evidence>
<dbReference type="Gene3D" id="3.40.50.2300">
    <property type="match status" value="1"/>
</dbReference>
<gene>
    <name evidence="1" type="ORF">I6N95_07680</name>
</gene>
<comment type="caution">
    <text evidence="1">The sequence shown here is derived from an EMBL/GenBank/DDBJ whole genome shotgun (WGS) entry which is preliminary data.</text>
</comment>
<evidence type="ECO:0000313" key="2">
    <source>
        <dbReference type="Proteomes" id="UP000674938"/>
    </source>
</evidence>
<name>A0A940P3P5_9ENTE</name>
<protein>
    <submittedName>
        <fullName evidence="1">Uncharacterized protein</fullName>
    </submittedName>
</protein>